<organism evidence="1 2">
    <name type="scientific">Pararge aegeria aegeria</name>
    <dbReference type="NCBI Taxonomy" id="348720"/>
    <lineage>
        <taxon>Eukaryota</taxon>
        <taxon>Metazoa</taxon>
        <taxon>Ecdysozoa</taxon>
        <taxon>Arthropoda</taxon>
        <taxon>Hexapoda</taxon>
        <taxon>Insecta</taxon>
        <taxon>Pterygota</taxon>
        <taxon>Neoptera</taxon>
        <taxon>Endopterygota</taxon>
        <taxon>Lepidoptera</taxon>
        <taxon>Glossata</taxon>
        <taxon>Ditrysia</taxon>
        <taxon>Papilionoidea</taxon>
        <taxon>Nymphalidae</taxon>
        <taxon>Satyrinae</taxon>
        <taxon>Satyrini</taxon>
        <taxon>Parargina</taxon>
        <taxon>Pararge</taxon>
    </lineage>
</organism>
<reference evidence="1" key="1">
    <citation type="submission" date="2022-03" db="EMBL/GenBank/DDBJ databases">
        <authorList>
            <person name="Lindestad O."/>
        </authorList>
    </citation>
    <scope>NUCLEOTIDE SEQUENCE</scope>
</reference>
<dbReference type="EMBL" id="CAKXAJ010025546">
    <property type="protein sequence ID" value="CAH2240700.1"/>
    <property type="molecule type" value="Genomic_DNA"/>
</dbReference>
<proteinExistence type="predicted"/>
<accession>A0A8S4RT04</accession>
<keyword evidence="2" id="KW-1185">Reference proteome</keyword>
<gene>
    <name evidence="1" type="primary">jg13938</name>
    <name evidence="1" type="ORF">PAEG_LOCUS17266</name>
</gene>
<dbReference type="Proteomes" id="UP000838756">
    <property type="component" value="Unassembled WGS sequence"/>
</dbReference>
<dbReference type="AlphaFoldDB" id="A0A8S4RT04"/>
<protein>
    <submittedName>
        <fullName evidence="1">Jg13938 protein</fullName>
    </submittedName>
</protein>
<evidence type="ECO:0000313" key="2">
    <source>
        <dbReference type="Proteomes" id="UP000838756"/>
    </source>
</evidence>
<sequence length="69" mass="7332">MRECFDKGSCGCGEYANTRDRVAESSVRAARLTDGHTDSNIVFAVPSSGSSNATKPVELGIANTIILQR</sequence>
<name>A0A8S4RT04_9NEOP</name>
<evidence type="ECO:0000313" key="1">
    <source>
        <dbReference type="EMBL" id="CAH2240700.1"/>
    </source>
</evidence>
<comment type="caution">
    <text evidence="1">The sequence shown here is derived from an EMBL/GenBank/DDBJ whole genome shotgun (WGS) entry which is preliminary data.</text>
</comment>